<protein>
    <submittedName>
        <fullName evidence="14">Putative cytochrome</fullName>
    </submittedName>
</protein>
<comment type="cofactor">
    <cofactor evidence="1 13">
        <name>heme</name>
        <dbReference type="ChEBI" id="CHEBI:30413"/>
    </cofactor>
</comment>
<keyword evidence="10 13" id="KW-0408">Iron</keyword>
<evidence type="ECO:0000256" key="7">
    <source>
        <dbReference type="ARBA" id="ARBA00022824"/>
    </source>
</evidence>
<keyword evidence="12" id="KW-0472">Membrane</keyword>
<dbReference type="GO" id="GO:0005506">
    <property type="term" value="F:iron ion binding"/>
    <property type="evidence" value="ECO:0007669"/>
    <property type="project" value="InterPro"/>
</dbReference>
<evidence type="ECO:0000313" key="14">
    <source>
        <dbReference type="EMBL" id="JAB70987.1"/>
    </source>
</evidence>
<reference evidence="14" key="1">
    <citation type="journal article" date="2015" name="Sci. Rep.">
        <title>Tissue- and time-dependent transcription in Ixodes ricinus salivary glands and midguts when blood feeding on the vertebrate host.</title>
        <authorList>
            <person name="Kotsyfakis M."/>
            <person name="Schwarz A."/>
            <person name="Erhart J."/>
            <person name="Ribeiro J.M."/>
        </authorList>
    </citation>
    <scope>NUCLEOTIDE SEQUENCE</scope>
    <source>
        <tissue evidence="14">Salivary gland and midgut</tissue>
    </source>
</reference>
<feature type="binding site" description="axial binding residue" evidence="13">
    <location>
        <position position="150"/>
    </location>
    <ligand>
        <name>heme</name>
        <dbReference type="ChEBI" id="CHEBI:30413"/>
    </ligand>
    <ligandPart>
        <name>Fe</name>
        <dbReference type="ChEBI" id="CHEBI:18248"/>
    </ligandPart>
</feature>
<evidence type="ECO:0000256" key="6">
    <source>
        <dbReference type="ARBA" id="ARBA00022723"/>
    </source>
</evidence>
<sequence length="203" mass="22627">MAQCVLFFLAGQDTTSSVISFTLYLLAIHPEIQAKLREEVDDCFKKHGPEPSLDVISKLRYLHGVVSESLRMFPPATRLERSALNDYVLGDTGIKVPKGCMVVVPVYSMHHDPDNFPDPTTFDPERFSDENIDSIRPYTYLPFGAGPRNCIRTIEGYDYSGRSSYPSSTPFTAFNLFVPKTQRFPLTLSLGLGFSTPSTSQSA</sequence>
<evidence type="ECO:0000256" key="10">
    <source>
        <dbReference type="ARBA" id="ARBA00023004"/>
    </source>
</evidence>
<dbReference type="GO" id="GO:0005789">
    <property type="term" value="C:endoplasmic reticulum membrane"/>
    <property type="evidence" value="ECO:0007669"/>
    <property type="project" value="UniProtKB-SubCell"/>
</dbReference>
<dbReference type="PRINTS" id="PR00463">
    <property type="entry name" value="EP450I"/>
</dbReference>
<organism evidence="14">
    <name type="scientific">Ixodes ricinus</name>
    <name type="common">Common tick</name>
    <name type="synonym">Acarus ricinus</name>
    <dbReference type="NCBI Taxonomy" id="34613"/>
    <lineage>
        <taxon>Eukaryota</taxon>
        <taxon>Metazoa</taxon>
        <taxon>Ecdysozoa</taxon>
        <taxon>Arthropoda</taxon>
        <taxon>Chelicerata</taxon>
        <taxon>Arachnida</taxon>
        <taxon>Acari</taxon>
        <taxon>Parasitiformes</taxon>
        <taxon>Ixodida</taxon>
        <taxon>Ixodoidea</taxon>
        <taxon>Ixodidae</taxon>
        <taxon>Ixodinae</taxon>
        <taxon>Ixodes</taxon>
    </lineage>
</organism>
<dbReference type="GO" id="GO:0016705">
    <property type="term" value="F:oxidoreductase activity, acting on paired donors, with incorporation or reduction of molecular oxygen"/>
    <property type="evidence" value="ECO:0007669"/>
    <property type="project" value="InterPro"/>
</dbReference>
<evidence type="ECO:0000256" key="3">
    <source>
        <dbReference type="ARBA" id="ARBA00004406"/>
    </source>
</evidence>
<keyword evidence="8" id="KW-0492">Microsome</keyword>
<keyword evidence="7" id="KW-0256">Endoplasmic reticulum</keyword>
<dbReference type="InterPro" id="IPR001128">
    <property type="entry name" value="Cyt_P450"/>
</dbReference>
<dbReference type="InterPro" id="IPR036396">
    <property type="entry name" value="Cyt_P450_sf"/>
</dbReference>
<evidence type="ECO:0000256" key="1">
    <source>
        <dbReference type="ARBA" id="ARBA00001971"/>
    </source>
</evidence>
<evidence type="ECO:0000256" key="13">
    <source>
        <dbReference type="PIRSR" id="PIRSR602401-1"/>
    </source>
</evidence>
<dbReference type="GO" id="GO:0004497">
    <property type="term" value="F:monooxygenase activity"/>
    <property type="evidence" value="ECO:0007669"/>
    <property type="project" value="UniProtKB-KW"/>
</dbReference>
<keyword evidence="9" id="KW-0560">Oxidoreductase</keyword>
<dbReference type="PANTHER" id="PTHR24292:SF54">
    <property type="entry name" value="CYP9F3-RELATED"/>
    <property type="match status" value="1"/>
</dbReference>
<dbReference type="EMBL" id="GANP01013481">
    <property type="protein sequence ID" value="JAB70987.1"/>
    <property type="molecule type" value="mRNA"/>
</dbReference>
<dbReference type="SUPFAM" id="SSF48264">
    <property type="entry name" value="Cytochrome P450"/>
    <property type="match status" value="1"/>
</dbReference>
<keyword evidence="6 13" id="KW-0479">Metal-binding</keyword>
<comment type="similarity">
    <text evidence="4">Belongs to the cytochrome P450 family.</text>
</comment>
<proteinExistence type="evidence at transcript level"/>
<dbReference type="InterPro" id="IPR002401">
    <property type="entry name" value="Cyt_P450_E_grp-I"/>
</dbReference>
<dbReference type="Gene3D" id="1.10.630.10">
    <property type="entry name" value="Cytochrome P450"/>
    <property type="match status" value="1"/>
</dbReference>
<evidence type="ECO:0000256" key="12">
    <source>
        <dbReference type="ARBA" id="ARBA00023136"/>
    </source>
</evidence>
<dbReference type="AlphaFoldDB" id="V5H8T9"/>
<dbReference type="GO" id="GO:0020037">
    <property type="term" value="F:heme binding"/>
    <property type="evidence" value="ECO:0007669"/>
    <property type="project" value="InterPro"/>
</dbReference>
<comment type="subcellular location">
    <subcellularLocation>
        <location evidence="3">Endoplasmic reticulum membrane</location>
        <topology evidence="3">Peripheral membrane protein</topology>
    </subcellularLocation>
    <subcellularLocation>
        <location evidence="2">Microsome membrane</location>
        <topology evidence="2">Peripheral membrane protein</topology>
    </subcellularLocation>
</comment>
<evidence type="ECO:0000256" key="2">
    <source>
        <dbReference type="ARBA" id="ARBA00004174"/>
    </source>
</evidence>
<accession>V5H8T9</accession>
<name>V5H8T9_IXORI</name>
<evidence type="ECO:0000256" key="5">
    <source>
        <dbReference type="ARBA" id="ARBA00022617"/>
    </source>
</evidence>
<dbReference type="InterPro" id="IPR050476">
    <property type="entry name" value="Insect_CytP450_Detox"/>
</dbReference>
<dbReference type="PANTHER" id="PTHR24292">
    <property type="entry name" value="CYTOCHROME P450"/>
    <property type="match status" value="1"/>
</dbReference>
<evidence type="ECO:0000256" key="11">
    <source>
        <dbReference type="ARBA" id="ARBA00023033"/>
    </source>
</evidence>
<dbReference type="Pfam" id="PF00067">
    <property type="entry name" value="p450"/>
    <property type="match status" value="1"/>
</dbReference>
<keyword evidence="11" id="KW-0503">Monooxygenase</keyword>
<keyword evidence="5 13" id="KW-0349">Heme</keyword>
<evidence type="ECO:0000256" key="4">
    <source>
        <dbReference type="ARBA" id="ARBA00010617"/>
    </source>
</evidence>
<evidence type="ECO:0000256" key="8">
    <source>
        <dbReference type="ARBA" id="ARBA00022848"/>
    </source>
</evidence>
<evidence type="ECO:0000256" key="9">
    <source>
        <dbReference type="ARBA" id="ARBA00023002"/>
    </source>
</evidence>
<dbReference type="PRINTS" id="PR00385">
    <property type="entry name" value="P450"/>
</dbReference>